<name>A0A8S1P3K3_9CILI</name>
<dbReference type="OrthoDB" id="306588at2759"/>
<sequence length="339" mass="39618">MDKLQTEQQQQYVGPNTIQPTQSQQLSWNEALALLPPLPDRMTILHTLQTESPCFQLCGGRFYEESIIDILAIGKLSWKIDFQMPSCCCANNGASLLKGLLNLFPTRKPPSFQLEQGQPVFQCCCRCDNYHQFSGTSYYLENELINFEFKNYGRLYIQGVLMLEFQQCQKAFEDVFYASENSTMPQMLVYQPYHRSNYQIRFKAEKNKCPQHPYSFRGYWSCCDCSRLERKFEISGLSQGTCEIINTRTSKQACYKACGCKDVYRCDSCRYADYPFFDITFNNVTQIDRLAIIMCLIHFIMYNEWEWTNYYGIQLSTQIDRALRLAVQQEKEKSSCSIF</sequence>
<dbReference type="Proteomes" id="UP000692954">
    <property type="component" value="Unassembled WGS sequence"/>
</dbReference>
<dbReference type="AlphaFoldDB" id="A0A8S1P3K3"/>
<reference evidence="1" key="1">
    <citation type="submission" date="2021-01" db="EMBL/GenBank/DDBJ databases">
        <authorList>
            <consortium name="Genoscope - CEA"/>
            <person name="William W."/>
        </authorList>
    </citation>
    <scope>NUCLEOTIDE SEQUENCE</scope>
</reference>
<dbReference type="EMBL" id="CAJJDN010000068">
    <property type="protein sequence ID" value="CAD8097599.1"/>
    <property type="molecule type" value="Genomic_DNA"/>
</dbReference>
<evidence type="ECO:0000313" key="2">
    <source>
        <dbReference type="Proteomes" id="UP000692954"/>
    </source>
</evidence>
<comment type="caution">
    <text evidence="1">The sequence shown here is derived from an EMBL/GenBank/DDBJ whole genome shotgun (WGS) entry which is preliminary data.</text>
</comment>
<keyword evidence="2" id="KW-1185">Reference proteome</keyword>
<organism evidence="1 2">
    <name type="scientific">Paramecium sonneborni</name>
    <dbReference type="NCBI Taxonomy" id="65129"/>
    <lineage>
        <taxon>Eukaryota</taxon>
        <taxon>Sar</taxon>
        <taxon>Alveolata</taxon>
        <taxon>Ciliophora</taxon>
        <taxon>Intramacronucleata</taxon>
        <taxon>Oligohymenophorea</taxon>
        <taxon>Peniculida</taxon>
        <taxon>Parameciidae</taxon>
        <taxon>Paramecium</taxon>
    </lineage>
</organism>
<proteinExistence type="predicted"/>
<evidence type="ECO:0000313" key="1">
    <source>
        <dbReference type="EMBL" id="CAD8097599.1"/>
    </source>
</evidence>
<protein>
    <submittedName>
        <fullName evidence="1">Uncharacterized protein</fullName>
    </submittedName>
</protein>
<accession>A0A8S1P3K3</accession>
<gene>
    <name evidence="1" type="ORF">PSON_ATCC_30995.1.T0680231</name>
</gene>